<name>A0A1C6TE12_9ACTN</name>
<dbReference type="PROSITE" id="PS51257">
    <property type="entry name" value="PROKAR_LIPOPROTEIN"/>
    <property type="match status" value="1"/>
</dbReference>
<dbReference type="InterPro" id="IPR026004">
    <property type="entry name" value="Septum_form"/>
</dbReference>
<evidence type="ECO:0000313" key="3">
    <source>
        <dbReference type="EMBL" id="SCL40070.1"/>
    </source>
</evidence>
<dbReference type="RefSeq" id="WP_091649266.1">
    <property type="nucleotide sequence ID" value="NZ_FMHW01000002.1"/>
</dbReference>
<feature type="chain" id="PRO_5008746617" evidence="1">
    <location>
        <begin position="35"/>
        <end position="308"/>
    </location>
</feature>
<dbReference type="Proteomes" id="UP000198959">
    <property type="component" value="Unassembled WGS sequence"/>
</dbReference>
<evidence type="ECO:0000259" key="2">
    <source>
        <dbReference type="Pfam" id="PF13845"/>
    </source>
</evidence>
<dbReference type="OrthoDB" id="3381205at2"/>
<proteinExistence type="predicted"/>
<feature type="signal peptide" evidence="1">
    <location>
        <begin position="1"/>
        <end position="34"/>
    </location>
</feature>
<sequence length="308" mass="32562">MSGIFRCSRRGRRAGRSLAAAVLAATLLAGCASSDGLDGDLVDDWAALAAPGPFVPPAGVCQVADFADVVPLATFTPVDCGVPHRVETAHVGTFPPAVTAVPAVDSPPMRGAFADCDTRASAYVGDEWRAGRLRLGVALPSKVGWTSGARWYRCDLTEVDTVERDGRTVLRSGSLRDALKGPSPLRLGCQSARTGPELGVQAVTPADCAKAHNAEFAGVWKAPDTPFPVKPADWAPLYAGCRSVLARYAGLPADDYLRFRVDVVVRPPGAGRWKAGDRGVRCYLWLSDRTVTRSLKGAGPTALPIRTR</sequence>
<dbReference type="STRING" id="145854.GA0074692_5583"/>
<evidence type="ECO:0000256" key="1">
    <source>
        <dbReference type="SAM" id="SignalP"/>
    </source>
</evidence>
<reference evidence="4" key="1">
    <citation type="submission" date="2016-06" db="EMBL/GenBank/DDBJ databases">
        <authorList>
            <person name="Varghese N."/>
            <person name="Submissions Spin"/>
        </authorList>
    </citation>
    <scope>NUCLEOTIDE SEQUENCE [LARGE SCALE GENOMIC DNA]</scope>
    <source>
        <strain evidence="4">DSM 43817</strain>
    </source>
</reference>
<dbReference type="AlphaFoldDB" id="A0A1C6TE12"/>
<gene>
    <name evidence="3" type="ORF">GA0074692_5583</name>
</gene>
<dbReference type="EMBL" id="FMHW01000002">
    <property type="protein sequence ID" value="SCL40070.1"/>
    <property type="molecule type" value="Genomic_DNA"/>
</dbReference>
<dbReference type="Pfam" id="PF13845">
    <property type="entry name" value="Septum_form"/>
    <property type="match status" value="1"/>
</dbReference>
<keyword evidence="4" id="KW-1185">Reference proteome</keyword>
<accession>A0A1C6TE12</accession>
<evidence type="ECO:0000313" key="4">
    <source>
        <dbReference type="Proteomes" id="UP000198959"/>
    </source>
</evidence>
<protein>
    <submittedName>
        <fullName evidence="3">Septum formation</fullName>
    </submittedName>
</protein>
<organism evidence="3 4">
    <name type="scientific">Micromonospora pallida</name>
    <dbReference type="NCBI Taxonomy" id="145854"/>
    <lineage>
        <taxon>Bacteria</taxon>
        <taxon>Bacillati</taxon>
        <taxon>Actinomycetota</taxon>
        <taxon>Actinomycetes</taxon>
        <taxon>Micromonosporales</taxon>
        <taxon>Micromonosporaceae</taxon>
        <taxon>Micromonospora</taxon>
    </lineage>
</organism>
<feature type="domain" description="Septum formation-related" evidence="2">
    <location>
        <begin position="58"/>
        <end position="282"/>
    </location>
</feature>
<keyword evidence="1" id="KW-0732">Signal</keyword>